<feature type="transmembrane region" description="Helical" evidence="5">
    <location>
        <begin position="375"/>
        <end position="397"/>
    </location>
</feature>
<keyword evidence="3 5" id="KW-0472">Membrane</keyword>
<feature type="transmembrane region" description="Helical" evidence="5">
    <location>
        <begin position="169"/>
        <end position="192"/>
    </location>
</feature>
<organism evidence="6 7">
    <name type="scientific">Trichonephila clavata</name>
    <name type="common">Joro spider</name>
    <name type="synonym">Nephila clavata</name>
    <dbReference type="NCBI Taxonomy" id="2740835"/>
    <lineage>
        <taxon>Eukaryota</taxon>
        <taxon>Metazoa</taxon>
        <taxon>Ecdysozoa</taxon>
        <taxon>Arthropoda</taxon>
        <taxon>Chelicerata</taxon>
        <taxon>Arachnida</taxon>
        <taxon>Araneae</taxon>
        <taxon>Araneomorphae</taxon>
        <taxon>Entelegynae</taxon>
        <taxon>Araneoidea</taxon>
        <taxon>Nephilidae</taxon>
        <taxon>Trichonephila</taxon>
    </lineage>
</organism>
<dbReference type="OrthoDB" id="6437245at2759"/>
<feature type="transmembrane region" description="Helical" evidence="5">
    <location>
        <begin position="65"/>
        <end position="87"/>
    </location>
</feature>
<feature type="transmembrane region" description="Helical" evidence="5">
    <location>
        <begin position="213"/>
        <end position="233"/>
    </location>
</feature>
<sequence>MFPKQGSNAVLPTITLPTLDRTTDLKLEKRRTIFLNTLFIGYTLGCIFAGIVYEFFDVPKHKQAIFSGTLIVMAITTACLPVSSITLTIATNFFISGFCVKFCKIGIISYAVALFDTRSNACLQFLFFLQALGVVITITSAVADHREFLNMTNISLTDEVKFEAFQKLMISHGILGTLIAAVALAWVCSFYFSPKEYKLEQLFINDRCWRTSPTIFVFSVITILPLIFISSYVEETYPILITKFACDKLETNNGTRLELVYLFWGCFVIGRFISIGIAYKFLTPFQMIAIDLGLLLCCGCFLPLTTSEEKVVLWVAAGISGLAASSLLPSTFGWLHEHVYVTSRVVAGCIFISTTSLFISIHLKHPQLSILYENPLYSIVLAPIFYAVILAIQAIVYKQRNRSWNRPMSTARLPTTFPILQVLDPTSQKVSTEELQSGGSIKDLDSLKSSVQDENSTTMKILRNMEFPDDSVIETDHSKSLIERKKQEEEAENIN</sequence>
<evidence type="ECO:0000256" key="4">
    <source>
        <dbReference type="SAM" id="MobiDB-lite"/>
    </source>
</evidence>
<dbReference type="EMBL" id="BMAO01017845">
    <property type="protein sequence ID" value="GFR18813.1"/>
    <property type="molecule type" value="Genomic_DNA"/>
</dbReference>
<dbReference type="PANTHER" id="PTHR23121">
    <property type="entry name" value="SODIUM-DEPENDENT GLUCOSE TRANSPORTER 1"/>
    <property type="match status" value="1"/>
</dbReference>
<evidence type="ECO:0000256" key="3">
    <source>
        <dbReference type="ARBA" id="ARBA00023136"/>
    </source>
</evidence>
<gene>
    <name evidence="6" type="primary">AVEN_138436_1</name>
    <name evidence="6" type="ORF">TNCT_147711</name>
</gene>
<evidence type="ECO:0000256" key="2">
    <source>
        <dbReference type="ARBA" id="ARBA00022989"/>
    </source>
</evidence>
<keyword evidence="2 5" id="KW-1133">Transmembrane helix</keyword>
<feature type="transmembrane region" description="Helical" evidence="5">
    <location>
        <begin position="288"/>
        <end position="305"/>
    </location>
</feature>
<evidence type="ECO:0000313" key="7">
    <source>
        <dbReference type="Proteomes" id="UP000887116"/>
    </source>
</evidence>
<evidence type="ECO:0000256" key="1">
    <source>
        <dbReference type="ARBA" id="ARBA00022692"/>
    </source>
</evidence>
<feature type="transmembrane region" description="Helical" evidence="5">
    <location>
        <begin position="311"/>
        <end position="333"/>
    </location>
</feature>
<evidence type="ECO:0000256" key="5">
    <source>
        <dbReference type="SAM" id="Phobius"/>
    </source>
</evidence>
<protein>
    <submittedName>
        <fullName evidence="6">Uncharacterized protein</fullName>
    </submittedName>
</protein>
<feature type="transmembrane region" description="Helical" evidence="5">
    <location>
        <begin position="345"/>
        <end position="363"/>
    </location>
</feature>
<dbReference type="SUPFAM" id="SSF103473">
    <property type="entry name" value="MFS general substrate transporter"/>
    <property type="match status" value="1"/>
</dbReference>
<feature type="transmembrane region" description="Helical" evidence="5">
    <location>
        <begin position="125"/>
        <end position="143"/>
    </location>
</feature>
<keyword evidence="1 5" id="KW-0812">Transmembrane</keyword>
<name>A0A8X6HA78_TRICU</name>
<comment type="caution">
    <text evidence="6">The sequence shown here is derived from an EMBL/GenBank/DDBJ whole genome shotgun (WGS) entry which is preliminary data.</text>
</comment>
<evidence type="ECO:0000313" key="6">
    <source>
        <dbReference type="EMBL" id="GFR18813.1"/>
    </source>
</evidence>
<reference evidence="6" key="1">
    <citation type="submission" date="2020-07" db="EMBL/GenBank/DDBJ databases">
        <title>Multicomponent nature underlies the extraordinary mechanical properties of spider dragline silk.</title>
        <authorList>
            <person name="Kono N."/>
            <person name="Nakamura H."/>
            <person name="Mori M."/>
            <person name="Yoshida Y."/>
            <person name="Ohtoshi R."/>
            <person name="Malay A.D."/>
            <person name="Moran D.A.P."/>
            <person name="Tomita M."/>
            <person name="Numata K."/>
            <person name="Arakawa K."/>
        </authorList>
    </citation>
    <scope>NUCLEOTIDE SEQUENCE</scope>
</reference>
<dbReference type="PANTHER" id="PTHR23121:SF9">
    <property type="entry name" value="SODIUM-DEPENDENT GLUCOSE TRANSPORTER 1"/>
    <property type="match status" value="1"/>
</dbReference>
<feature type="transmembrane region" description="Helical" evidence="5">
    <location>
        <begin position="93"/>
        <end position="113"/>
    </location>
</feature>
<dbReference type="Proteomes" id="UP000887116">
    <property type="component" value="Unassembled WGS sequence"/>
</dbReference>
<dbReference type="InterPro" id="IPR036259">
    <property type="entry name" value="MFS_trans_sf"/>
</dbReference>
<feature type="transmembrane region" description="Helical" evidence="5">
    <location>
        <begin position="33"/>
        <end position="53"/>
    </location>
</feature>
<dbReference type="AlphaFoldDB" id="A0A8X6HA78"/>
<accession>A0A8X6HA78</accession>
<feature type="region of interest" description="Disordered" evidence="4">
    <location>
        <begin position="468"/>
        <end position="495"/>
    </location>
</feature>
<keyword evidence="7" id="KW-1185">Reference proteome</keyword>
<feature type="transmembrane region" description="Helical" evidence="5">
    <location>
        <begin position="259"/>
        <end position="281"/>
    </location>
</feature>
<feature type="compositionally biased region" description="Basic and acidic residues" evidence="4">
    <location>
        <begin position="474"/>
        <end position="488"/>
    </location>
</feature>
<proteinExistence type="predicted"/>